<dbReference type="PANTHER" id="PTHR36920">
    <property type="match status" value="1"/>
</dbReference>
<dbReference type="AlphaFoldDB" id="A0A1Y1SGP7"/>
<evidence type="ECO:0000313" key="2">
    <source>
        <dbReference type="EMBL" id="ORE88560.1"/>
    </source>
</evidence>
<dbReference type="STRING" id="1317117.ATO7_01755"/>
<evidence type="ECO:0000313" key="3">
    <source>
        <dbReference type="Proteomes" id="UP000192342"/>
    </source>
</evidence>
<dbReference type="RefSeq" id="WP_083559192.1">
    <property type="nucleotide sequence ID" value="NZ_AQQV01000001.1"/>
</dbReference>
<dbReference type="Proteomes" id="UP000192342">
    <property type="component" value="Unassembled WGS sequence"/>
</dbReference>
<dbReference type="SUPFAM" id="SSF56925">
    <property type="entry name" value="OMPA-like"/>
    <property type="match status" value="1"/>
</dbReference>
<comment type="caution">
    <text evidence="2">The sequence shown here is derived from an EMBL/GenBank/DDBJ whole genome shotgun (WGS) entry which is preliminary data.</text>
</comment>
<dbReference type="Gene3D" id="2.40.160.20">
    <property type="match status" value="1"/>
</dbReference>
<dbReference type="OrthoDB" id="9807574at2"/>
<dbReference type="GO" id="GO:0055085">
    <property type="term" value="P:transmembrane transport"/>
    <property type="evidence" value="ECO:0007669"/>
    <property type="project" value="TreeGrafter"/>
</dbReference>
<name>A0A1Y1SGP7_9GAMM</name>
<dbReference type="InterPro" id="IPR011250">
    <property type="entry name" value="OMP/PagP_B-barrel"/>
</dbReference>
<accession>A0A1Y1SGP7</accession>
<dbReference type="InterPro" id="IPR005618">
    <property type="entry name" value="OMPW"/>
</dbReference>
<organism evidence="2 3">
    <name type="scientific">Oceanococcus atlanticus</name>
    <dbReference type="NCBI Taxonomy" id="1317117"/>
    <lineage>
        <taxon>Bacteria</taxon>
        <taxon>Pseudomonadati</taxon>
        <taxon>Pseudomonadota</taxon>
        <taxon>Gammaproteobacteria</taxon>
        <taxon>Chromatiales</taxon>
        <taxon>Oceanococcaceae</taxon>
        <taxon>Oceanococcus</taxon>
    </lineage>
</organism>
<dbReference type="GO" id="GO:0019867">
    <property type="term" value="C:outer membrane"/>
    <property type="evidence" value="ECO:0007669"/>
    <property type="project" value="InterPro"/>
</dbReference>
<sequence>MSSKAKQLACAVGLSLAIAPAFAGEAGDMIIRAGLASVNPASDNGPTVTVDNATGLGISLTYMVSPSVGVELLGASPFEHDIKLASNDTRIGKTSHLPPTLLLNYHFPVSGPISAYLGAGINHTVFFEEEINPAVAQNIELDASTGLALQFGTNFQLTQAWGVSLAWWHIDIDTDATLTAADGNRSKIPVEIDPWVVMVGGSYRF</sequence>
<proteinExistence type="predicted"/>
<dbReference type="PANTHER" id="PTHR36920:SF1">
    <property type="entry name" value="OUTER MEMBRANE PROTEIN W"/>
    <property type="match status" value="1"/>
</dbReference>
<keyword evidence="1" id="KW-0732">Signal</keyword>
<feature type="chain" id="PRO_5012960040" evidence="1">
    <location>
        <begin position="24"/>
        <end position="205"/>
    </location>
</feature>
<keyword evidence="3" id="KW-1185">Reference proteome</keyword>
<reference evidence="2 3" key="1">
    <citation type="submission" date="2013-04" db="EMBL/GenBank/DDBJ databases">
        <title>Oceanococcus atlanticus 22II-S10r2 Genome Sequencing.</title>
        <authorList>
            <person name="Lai Q."/>
            <person name="Li G."/>
            <person name="Shao Z."/>
        </authorList>
    </citation>
    <scope>NUCLEOTIDE SEQUENCE [LARGE SCALE GENOMIC DNA]</scope>
    <source>
        <strain evidence="2 3">22II-S10r2</strain>
    </source>
</reference>
<gene>
    <name evidence="2" type="ORF">ATO7_01755</name>
</gene>
<evidence type="ECO:0000256" key="1">
    <source>
        <dbReference type="SAM" id="SignalP"/>
    </source>
</evidence>
<dbReference type="Pfam" id="PF03922">
    <property type="entry name" value="OmpW"/>
    <property type="match status" value="1"/>
</dbReference>
<dbReference type="EMBL" id="AQQV01000001">
    <property type="protein sequence ID" value="ORE88560.1"/>
    <property type="molecule type" value="Genomic_DNA"/>
</dbReference>
<protein>
    <submittedName>
        <fullName evidence="2">Outer membrane protein W</fullName>
    </submittedName>
</protein>
<feature type="signal peptide" evidence="1">
    <location>
        <begin position="1"/>
        <end position="23"/>
    </location>
</feature>